<evidence type="ECO:0000259" key="1">
    <source>
        <dbReference type="Pfam" id="PF16561"/>
    </source>
</evidence>
<dbReference type="InterPro" id="IPR013783">
    <property type="entry name" value="Ig-like_fold"/>
</dbReference>
<dbReference type="GO" id="GO:0009507">
    <property type="term" value="C:chloroplast"/>
    <property type="evidence" value="ECO:0007669"/>
    <property type="project" value="UniProtKB-ARBA"/>
</dbReference>
<feature type="domain" description="AMP-activated protein kinase glycogen-binding" evidence="1">
    <location>
        <begin position="17"/>
        <end position="66"/>
    </location>
</feature>
<evidence type="ECO:0000313" key="2">
    <source>
        <dbReference type="EMBL" id="MBX12458.1"/>
    </source>
</evidence>
<dbReference type="SUPFAM" id="SSF81296">
    <property type="entry name" value="E set domains"/>
    <property type="match status" value="1"/>
</dbReference>
<dbReference type="AlphaFoldDB" id="A0A2P2L3C3"/>
<name>A0A2P2L3C3_RHIMU</name>
<proteinExistence type="predicted"/>
<dbReference type="EMBL" id="GGEC01031974">
    <property type="protein sequence ID" value="MBX12458.1"/>
    <property type="molecule type" value="Transcribed_RNA"/>
</dbReference>
<dbReference type="CDD" id="cd02859">
    <property type="entry name" value="E_set_AMPKbeta_like_N"/>
    <property type="match status" value="1"/>
</dbReference>
<dbReference type="Pfam" id="PF16561">
    <property type="entry name" value="AMPK1_CBM"/>
    <property type="match status" value="1"/>
</dbReference>
<organism evidence="2">
    <name type="scientific">Rhizophora mucronata</name>
    <name type="common">Asiatic mangrove</name>
    <dbReference type="NCBI Taxonomy" id="61149"/>
    <lineage>
        <taxon>Eukaryota</taxon>
        <taxon>Viridiplantae</taxon>
        <taxon>Streptophyta</taxon>
        <taxon>Embryophyta</taxon>
        <taxon>Tracheophyta</taxon>
        <taxon>Spermatophyta</taxon>
        <taxon>Magnoliopsida</taxon>
        <taxon>eudicotyledons</taxon>
        <taxon>Gunneridae</taxon>
        <taxon>Pentapetalae</taxon>
        <taxon>rosids</taxon>
        <taxon>fabids</taxon>
        <taxon>Malpighiales</taxon>
        <taxon>Rhizophoraceae</taxon>
        <taxon>Rhizophora</taxon>
    </lineage>
</organism>
<reference evidence="2" key="1">
    <citation type="submission" date="2018-02" db="EMBL/GenBank/DDBJ databases">
        <title>Rhizophora mucronata_Transcriptome.</title>
        <authorList>
            <person name="Meera S.P."/>
            <person name="Sreeshan A."/>
            <person name="Augustine A."/>
        </authorList>
    </citation>
    <scope>NUCLEOTIDE SEQUENCE</scope>
    <source>
        <tissue evidence="2">Leaf</tissue>
    </source>
</reference>
<accession>A0A2P2L3C3</accession>
<protein>
    <submittedName>
        <fullName evidence="2">Uncharacterized protein MANES_03G192700</fullName>
    </submittedName>
</protein>
<dbReference type="InterPro" id="IPR032640">
    <property type="entry name" value="AMPK1_CBM"/>
</dbReference>
<sequence>MDSVQEASKGVASTLLMRFMWPHGGRSVFVIGSFNRWSQLVPMSPVEGCPKIFQVIYPITPGYHQVFLLVCFGWAKLSILIRDSIAFYFLLQISK</sequence>
<dbReference type="Gene3D" id="2.60.40.10">
    <property type="entry name" value="Immunoglobulins"/>
    <property type="match status" value="1"/>
</dbReference>
<dbReference type="InterPro" id="IPR014756">
    <property type="entry name" value="Ig_E-set"/>
</dbReference>